<organism evidence="2 3">
    <name type="scientific">Polaribacter atrinae</name>
    <dbReference type="NCBI Taxonomy" id="1333662"/>
    <lineage>
        <taxon>Bacteria</taxon>
        <taxon>Pseudomonadati</taxon>
        <taxon>Bacteroidota</taxon>
        <taxon>Flavobacteriia</taxon>
        <taxon>Flavobacteriales</taxon>
        <taxon>Flavobacteriaceae</taxon>
    </lineage>
</organism>
<protein>
    <recommendedName>
        <fullName evidence="4">Carboxypeptidase-like regulatory domain-containing protein</fullName>
    </recommendedName>
</protein>
<name>A0A176TFQ2_9FLAO</name>
<dbReference type="Proteomes" id="UP000076923">
    <property type="component" value="Unassembled WGS sequence"/>
</dbReference>
<evidence type="ECO:0000313" key="3">
    <source>
        <dbReference type="Proteomes" id="UP000076923"/>
    </source>
</evidence>
<dbReference type="RefSeq" id="WP_082864158.1">
    <property type="nucleotide sequence ID" value="NZ_CP150660.1"/>
</dbReference>
<dbReference type="SUPFAM" id="SSF49464">
    <property type="entry name" value="Carboxypeptidase regulatory domain-like"/>
    <property type="match status" value="1"/>
</dbReference>
<dbReference type="InterPro" id="IPR008969">
    <property type="entry name" value="CarboxyPept-like_regulatory"/>
</dbReference>
<dbReference type="AlphaFoldDB" id="A0A176TFQ2"/>
<sequence>MIKKLLYFTLLLFNIAVLNAQTITGKVIHLNSNEPIEKAAIITNTKSGTTSDEFGTYTLNLNNVLTISISCLGYESKTITKNQLIKDNYIVNLQENVNQLDEFQLNLTKVSLDSLLVKTALNMKEHYLSSPVKQDVYAIENQNLDFKKLEFELNSSSLLSRKKRKLAEKELIQFANNLQNKKPAFGTEFKATILNKKFYSEERKKEVDSYQVEDIQGYKKIDIGNGVTLENISERLQNVVLKHLSSKNTYKVKSGLFKLKDSLSLAETARVTDSLAKDNTFSDYNQSYPLRNIKYRSVFFNSSPQKNFLDQKYYEHQLEENEILGTKKYYVVSFTPNKSKSKYSGTMYIDPTDFYIKKIKYKYAEGKRGQHLNLKFLLGIKFSENQHNATIYYEKNENNNIYTAYIKETKTNYAYIDRPIKFIENAKDRNKVKFNIKIEINISEDRETFVNNITDFDSDSFKKKSKEEIKEAYKKRTSYLTKEAYEASSWKNKVLINQYLTQYN</sequence>
<feature type="signal peptide" evidence="1">
    <location>
        <begin position="1"/>
        <end position="20"/>
    </location>
</feature>
<keyword evidence="1" id="KW-0732">Signal</keyword>
<evidence type="ECO:0000256" key="1">
    <source>
        <dbReference type="SAM" id="SignalP"/>
    </source>
</evidence>
<dbReference type="STRING" id="1333662.LPB303_03395"/>
<dbReference type="OrthoDB" id="1433475at2"/>
<accession>A0A176TFQ2</accession>
<feature type="chain" id="PRO_5008049922" description="Carboxypeptidase-like regulatory domain-containing protein" evidence="1">
    <location>
        <begin position="21"/>
        <end position="504"/>
    </location>
</feature>
<evidence type="ECO:0008006" key="4">
    <source>
        <dbReference type="Google" id="ProtNLM"/>
    </source>
</evidence>
<evidence type="ECO:0000313" key="2">
    <source>
        <dbReference type="EMBL" id="OAD46236.1"/>
    </source>
</evidence>
<gene>
    <name evidence="2" type="ORF">LPB303_03395</name>
</gene>
<dbReference type="Pfam" id="PF13715">
    <property type="entry name" value="CarbopepD_reg_2"/>
    <property type="match status" value="1"/>
</dbReference>
<dbReference type="Gene3D" id="2.50.20.10">
    <property type="entry name" value="Lipoprotein localisation LolA/LolB/LppX"/>
    <property type="match status" value="1"/>
</dbReference>
<dbReference type="EMBL" id="LVWE01000004">
    <property type="protein sequence ID" value="OAD46236.1"/>
    <property type="molecule type" value="Genomic_DNA"/>
</dbReference>
<reference evidence="2 3" key="1">
    <citation type="submission" date="2016-02" db="EMBL/GenBank/DDBJ databases">
        <title>Draft genome sequence of Polaribacter atrinae KACC17473.</title>
        <authorList>
            <person name="Shin S.-K."/>
            <person name="Yi H."/>
        </authorList>
    </citation>
    <scope>NUCLEOTIDE SEQUENCE [LARGE SCALE GENOMIC DNA]</scope>
    <source>
        <strain evidence="2 3">KACC 17473</strain>
    </source>
</reference>
<keyword evidence="3" id="KW-1185">Reference proteome</keyword>
<proteinExistence type="predicted"/>
<dbReference type="Gene3D" id="2.60.40.1120">
    <property type="entry name" value="Carboxypeptidase-like, regulatory domain"/>
    <property type="match status" value="1"/>
</dbReference>
<comment type="caution">
    <text evidence="2">The sequence shown here is derived from an EMBL/GenBank/DDBJ whole genome shotgun (WGS) entry which is preliminary data.</text>
</comment>